<reference evidence="1" key="1">
    <citation type="submission" date="2025-03" db="EMBL/GenBank/DDBJ databases">
        <authorList>
            <consortium name="ELIXIR-Norway"/>
            <consortium name="Elixir Norway"/>
        </authorList>
    </citation>
    <scope>NUCLEOTIDE SEQUENCE</scope>
</reference>
<protein>
    <submittedName>
        <fullName evidence="1">Uncharacterized protein</fullName>
    </submittedName>
</protein>
<dbReference type="Proteomes" id="UP001162501">
    <property type="component" value="Unassembled WGS sequence"/>
</dbReference>
<name>A0ACB1KGC1_RANTA</name>
<feature type="non-terminal residue" evidence="1">
    <location>
        <position position="1"/>
    </location>
</feature>
<sequence>HFFQRSYIDGKQAQEELLYICNHQRNENPHQEKLPPHIFQNSHHQEEHKEMLAR</sequence>
<dbReference type="EMBL" id="CATOBB020000782">
    <property type="protein sequence ID" value="CAM9186824.1"/>
    <property type="molecule type" value="Genomic_DNA"/>
</dbReference>
<proteinExistence type="predicted"/>
<feature type="non-terminal residue" evidence="1">
    <location>
        <position position="54"/>
    </location>
</feature>
<gene>
    <name evidence="1" type="ORF">MRATA1EN22A_LOCUS29592</name>
</gene>
<evidence type="ECO:0000313" key="2">
    <source>
        <dbReference type="Proteomes" id="UP001162501"/>
    </source>
</evidence>
<evidence type="ECO:0000313" key="1">
    <source>
        <dbReference type="EMBL" id="CAM9186824.1"/>
    </source>
</evidence>
<accession>A0ACB1KGC1</accession>
<comment type="caution">
    <text evidence="1">The sequence shown here is derived from an EMBL/GenBank/DDBJ whole genome shotgun (WGS) entry which is preliminary data.</text>
</comment>
<organism evidence="1 2">
    <name type="scientific">Rangifer tarandus platyrhynchus</name>
    <name type="common">Svalbard reindeer</name>
    <dbReference type="NCBI Taxonomy" id="3082113"/>
    <lineage>
        <taxon>Eukaryota</taxon>
        <taxon>Metazoa</taxon>
        <taxon>Chordata</taxon>
        <taxon>Craniata</taxon>
        <taxon>Vertebrata</taxon>
        <taxon>Euteleostomi</taxon>
        <taxon>Mammalia</taxon>
        <taxon>Eutheria</taxon>
        <taxon>Laurasiatheria</taxon>
        <taxon>Artiodactyla</taxon>
        <taxon>Ruminantia</taxon>
        <taxon>Pecora</taxon>
        <taxon>Cervidae</taxon>
        <taxon>Odocoileinae</taxon>
        <taxon>Rangifer</taxon>
    </lineage>
</organism>